<comment type="caution">
    <text evidence="2">The sequence shown here is derived from an EMBL/GenBank/DDBJ whole genome shotgun (WGS) entry which is preliminary data.</text>
</comment>
<gene>
    <name evidence="2" type="ORF">KK488_15780</name>
</gene>
<dbReference type="AlphaFoldDB" id="A0A9X1ISN6"/>
<accession>A0A9X1ISN6</accession>
<feature type="transmembrane region" description="Helical" evidence="1">
    <location>
        <begin position="105"/>
        <end position="131"/>
    </location>
</feature>
<keyword evidence="1" id="KW-0812">Transmembrane</keyword>
<proteinExistence type="predicted"/>
<keyword evidence="1" id="KW-0472">Membrane</keyword>
<keyword evidence="3" id="KW-1185">Reference proteome</keyword>
<dbReference type="EMBL" id="JAHGAW010000010">
    <property type="protein sequence ID" value="MBT2188415.1"/>
    <property type="molecule type" value="Genomic_DNA"/>
</dbReference>
<evidence type="ECO:0000313" key="3">
    <source>
        <dbReference type="Proteomes" id="UP001138757"/>
    </source>
</evidence>
<evidence type="ECO:0000313" key="2">
    <source>
        <dbReference type="EMBL" id="MBT2188415.1"/>
    </source>
</evidence>
<name>A0A9X1ISN6_9SPHN</name>
<sequence length="161" mass="17639">MGSPAVSQVAQTIQLSVAPVFLLAGTGAFLNVCAGRLARVVDRARAVEELVLKSRGPEHDRLIEEIHVLDKRISVINVAIFLTVLSAVLICMVVVLLFLSELVNAHFGTLIALLFIASMISIGVGFAIFIYETRLGSRAVHIRNEILYHEAGDEEQNRRPH</sequence>
<evidence type="ECO:0000256" key="1">
    <source>
        <dbReference type="SAM" id="Phobius"/>
    </source>
</evidence>
<dbReference type="InterPro" id="IPR021279">
    <property type="entry name" value="DUF2721"/>
</dbReference>
<feature type="transmembrane region" description="Helical" evidence="1">
    <location>
        <begin position="75"/>
        <end position="99"/>
    </location>
</feature>
<dbReference type="Proteomes" id="UP001138757">
    <property type="component" value="Unassembled WGS sequence"/>
</dbReference>
<protein>
    <submittedName>
        <fullName evidence="2">DUF2721 domain-containing protein</fullName>
    </submittedName>
</protein>
<dbReference type="Pfam" id="PF11026">
    <property type="entry name" value="DUF2721"/>
    <property type="match status" value="1"/>
</dbReference>
<keyword evidence="1" id="KW-1133">Transmembrane helix</keyword>
<reference evidence="2" key="1">
    <citation type="submission" date="2021-05" db="EMBL/GenBank/DDBJ databases">
        <title>Genome of Sphingobium sp. strain.</title>
        <authorList>
            <person name="Fan R."/>
        </authorList>
    </citation>
    <scope>NUCLEOTIDE SEQUENCE</scope>
    <source>
        <strain evidence="2">H33</strain>
    </source>
</reference>
<organism evidence="2 3">
    <name type="scientific">Sphingobium nicotianae</name>
    <dbReference type="NCBI Taxonomy" id="2782607"/>
    <lineage>
        <taxon>Bacteria</taxon>
        <taxon>Pseudomonadati</taxon>
        <taxon>Pseudomonadota</taxon>
        <taxon>Alphaproteobacteria</taxon>
        <taxon>Sphingomonadales</taxon>
        <taxon>Sphingomonadaceae</taxon>
        <taxon>Sphingobium</taxon>
    </lineage>
</organism>
<feature type="transmembrane region" description="Helical" evidence="1">
    <location>
        <begin position="12"/>
        <end position="33"/>
    </location>
</feature>